<reference evidence="3" key="2">
    <citation type="journal article" date="2016" name="Sci. Rep.">
        <title>Dictyocaulus viviparus genome, variome and transcriptome elucidate lungworm biology and support future intervention.</title>
        <authorList>
            <person name="McNulty S.N."/>
            <person name="Strube C."/>
            <person name="Rosa B.A."/>
            <person name="Martin J.C."/>
            <person name="Tyagi R."/>
            <person name="Choi Y.J."/>
            <person name="Wang Q."/>
            <person name="Hallsworth Pepin K."/>
            <person name="Zhang X."/>
            <person name="Ozersky P."/>
            <person name="Wilson R.K."/>
            <person name="Sternberg P.W."/>
            <person name="Gasser R.B."/>
            <person name="Mitreva M."/>
        </authorList>
    </citation>
    <scope>NUCLEOTIDE SEQUENCE [LARGE SCALE GENOMIC DNA]</scope>
    <source>
        <strain evidence="3">HannoverDv2000</strain>
    </source>
</reference>
<name>A0A0D8XSY7_DICVI</name>
<reference evidence="2 3" key="1">
    <citation type="submission" date="2013-11" db="EMBL/GenBank/DDBJ databases">
        <title>Draft genome of the bovine lungworm Dictyocaulus viviparus.</title>
        <authorList>
            <person name="Mitreva M."/>
        </authorList>
    </citation>
    <scope>NUCLEOTIDE SEQUENCE [LARGE SCALE GENOMIC DNA]</scope>
    <source>
        <strain evidence="2 3">HannoverDv2000</strain>
    </source>
</reference>
<evidence type="ECO:0000313" key="2">
    <source>
        <dbReference type="EMBL" id="KJH47718.1"/>
    </source>
</evidence>
<dbReference type="Proteomes" id="UP000053766">
    <property type="component" value="Unassembled WGS sequence"/>
</dbReference>
<protein>
    <submittedName>
        <fullName evidence="2">Uncharacterized protein</fullName>
    </submittedName>
</protein>
<accession>A0A0D8XSY7</accession>
<evidence type="ECO:0000313" key="3">
    <source>
        <dbReference type="Proteomes" id="UP000053766"/>
    </source>
</evidence>
<sequence>MQLLLNDVIDRTKKNFLKFDKFSAPPHSLQLSVPDKLYLADTGSSNEHTKPTSRTKKRRTVPHQLNSRNEWLLFGDETLFIKYDRIPLT</sequence>
<dbReference type="EMBL" id="KN716295">
    <property type="protein sequence ID" value="KJH47718.1"/>
    <property type="molecule type" value="Genomic_DNA"/>
</dbReference>
<feature type="region of interest" description="Disordered" evidence="1">
    <location>
        <begin position="40"/>
        <end position="61"/>
    </location>
</feature>
<keyword evidence="3" id="KW-1185">Reference proteome</keyword>
<evidence type="ECO:0000256" key="1">
    <source>
        <dbReference type="SAM" id="MobiDB-lite"/>
    </source>
</evidence>
<feature type="compositionally biased region" description="Basic residues" evidence="1">
    <location>
        <begin position="51"/>
        <end position="61"/>
    </location>
</feature>
<dbReference type="AlphaFoldDB" id="A0A0D8XSY7"/>
<organism evidence="2 3">
    <name type="scientific">Dictyocaulus viviparus</name>
    <name type="common">Bovine lungworm</name>
    <dbReference type="NCBI Taxonomy" id="29172"/>
    <lineage>
        <taxon>Eukaryota</taxon>
        <taxon>Metazoa</taxon>
        <taxon>Ecdysozoa</taxon>
        <taxon>Nematoda</taxon>
        <taxon>Chromadorea</taxon>
        <taxon>Rhabditida</taxon>
        <taxon>Rhabditina</taxon>
        <taxon>Rhabditomorpha</taxon>
        <taxon>Strongyloidea</taxon>
        <taxon>Metastrongylidae</taxon>
        <taxon>Dictyocaulus</taxon>
    </lineage>
</organism>
<proteinExistence type="predicted"/>
<gene>
    <name evidence="2" type="ORF">DICVIV_06185</name>
</gene>